<evidence type="ECO:0000313" key="1">
    <source>
        <dbReference type="EMBL" id="SMG30999.1"/>
    </source>
</evidence>
<dbReference type="SUPFAM" id="SSF51182">
    <property type="entry name" value="RmlC-like cupins"/>
    <property type="match status" value="1"/>
</dbReference>
<dbReference type="Proteomes" id="UP000192980">
    <property type="component" value="Unassembled WGS sequence"/>
</dbReference>
<dbReference type="InterPro" id="IPR014710">
    <property type="entry name" value="RmlC-like_jellyroll"/>
</dbReference>
<protein>
    <submittedName>
        <fullName evidence="1">Cupin domain protein</fullName>
    </submittedName>
</protein>
<keyword evidence="2" id="KW-1185">Reference proteome</keyword>
<gene>
    <name evidence="1" type="ORF">SAMN05660862_2113</name>
</gene>
<reference evidence="1 2" key="1">
    <citation type="submission" date="2017-04" db="EMBL/GenBank/DDBJ databases">
        <authorList>
            <person name="Afonso C.L."/>
            <person name="Miller P.J."/>
            <person name="Scott M.A."/>
            <person name="Spackman E."/>
            <person name="Goraichik I."/>
            <person name="Dimitrov K.M."/>
            <person name="Suarez D.L."/>
            <person name="Swayne D.E."/>
        </authorList>
    </citation>
    <scope>NUCLEOTIDE SEQUENCE [LARGE SCALE GENOMIC DNA]</scope>
    <source>
        <strain evidence="1 2">DSM 22418</strain>
    </source>
</reference>
<dbReference type="EMBL" id="FXAU01000003">
    <property type="protein sequence ID" value="SMG30999.1"/>
    <property type="molecule type" value="Genomic_DNA"/>
</dbReference>
<dbReference type="InterPro" id="IPR011051">
    <property type="entry name" value="RmlC_Cupin_sf"/>
</dbReference>
<evidence type="ECO:0000313" key="2">
    <source>
        <dbReference type="Proteomes" id="UP000192980"/>
    </source>
</evidence>
<accession>A0A1X7JSF1</accession>
<organism evidence="1 2">
    <name type="scientific">Sphingobacterium psychroaquaticum</name>
    <dbReference type="NCBI Taxonomy" id="561061"/>
    <lineage>
        <taxon>Bacteria</taxon>
        <taxon>Pseudomonadati</taxon>
        <taxon>Bacteroidota</taxon>
        <taxon>Sphingobacteriia</taxon>
        <taxon>Sphingobacteriales</taxon>
        <taxon>Sphingobacteriaceae</taxon>
        <taxon>Sphingobacterium</taxon>
    </lineage>
</organism>
<proteinExistence type="predicted"/>
<dbReference type="Gene3D" id="2.60.120.10">
    <property type="entry name" value="Jelly Rolls"/>
    <property type="match status" value="1"/>
</dbReference>
<dbReference type="AlphaFoldDB" id="A0A1X7JSF1"/>
<dbReference type="PANTHER" id="PTHR43698:SF1">
    <property type="entry name" value="BLL4564 PROTEIN"/>
    <property type="match status" value="1"/>
</dbReference>
<dbReference type="STRING" id="561061.SAMN05660862_2113"/>
<dbReference type="PANTHER" id="PTHR43698">
    <property type="entry name" value="RIBD C-TERMINAL DOMAIN CONTAINING PROTEIN"/>
    <property type="match status" value="1"/>
</dbReference>
<name>A0A1X7JSF1_9SPHI</name>
<sequence length="170" mass="18664">MMRKCVYMLVISLGLVAVVGFTTRQLACKKCTKSSIEAGLQQEQIGSDKIIGLGLLQVLTADTLTSDLHVANIQLEEGSYLHWQTMPGGRVIIVTEGEGFYQSKGKDVVRIKKGDTIETFPGLYHWVGATPESGLEFISVTSKKSDALIKWHETVTEKEYRAAIDLAEAS</sequence>